<feature type="compositionally biased region" description="Pro residues" evidence="1">
    <location>
        <begin position="472"/>
        <end position="488"/>
    </location>
</feature>
<reference evidence="3" key="1">
    <citation type="submission" date="2021-07" db="EMBL/GenBank/DDBJ databases">
        <title>Draft genome of Mortierella alpina, strain LL118, isolated from an aspen leaf litter sample.</title>
        <authorList>
            <person name="Yang S."/>
            <person name="Vinatzer B.A."/>
        </authorList>
    </citation>
    <scope>NUCLEOTIDE SEQUENCE</scope>
    <source>
        <strain evidence="3">LL118</strain>
    </source>
</reference>
<protein>
    <recommendedName>
        <fullName evidence="2">YTH domain-containing protein</fullName>
    </recommendedName>
</protein>
<feature type="domain" description="YTH" evidence="2">
    <location>
        <begin position="752"/>
        <end position="934"/>
    </location>
</feature>
<dbReference type="GO" id="GO:0003729">
    <property type="term" value="F:mRNA binding"/>
    <property type="evidence" value="ECO:0007669"/>
    <property type="project" value="TreeGrafter"/>
</dbReference>
<feature type="region of interest" description="Disordered" evidence="1">
    <location>
        <begin position="1357"/>
        <end position="1445"/>
    </location>
</feature>
<feature type="compositionally biased region" description="Low complexity" evidence="1">
    <location>
        <begin position="1417"/>
        <end position="1435"/>
    </location>
</feature>
<dbReference type="PROSITE" id="PS50882">
    <property type="entry name" value="YTH"/>
    <property type="match status" value="1"/>
</dbReference>
<feature type="compositionally biased region" description="Basic and acidic residues" evidence="1">
    <location>
        <begin position="1361"/>
        <end position="1370"/>
    </location>
</feature>
<dbReference type="GO" id="GO:0000398">
    <property type="term" value="P:mRNA splicing, via spliceosome"/>
    <property type="evidence" value="ECO:0007669"/>
    <property type="project" value="TreeGrafter"/>
</dbReference>
<dbReference type="InterPro" id="IPR035979">
    <property type="entry name" value="RBD_domain_sf"/>
</dbReference>
<dbReference type="InterPro" id="IPR012677">
    <property type="entry name" value="Nucleotide-bd_a/b_plait_sf"/>
</dbReference>
<name>A0A9P8AC71_MORAP</name>
<gene>
    <name evidence="3" type="ORF">KVV02_001651</name>
</gene>
<dbReference type="InterPro" id="IPR000504">
    <property type="entry name" value="RRM_dom"/>
</dbReference>
<comment type="caution">
    <text evidence="3">The sequence shown here is derived from an EMBL/GenBank/DDBJ whole genome shotgun (WGS) entry which is preliminary data.</text>
</comment>
<evidence type="ECO:0000313" key="3">
    <source>
        <dbReference type="EMBL" id="KAG9326472.1"/>
    </source>
</evidence>
<accession>A0A9P8AC71</accession>
<dbReference type="SUPFAM" id="SSF54928">
    <property type="entry name" value="RNA-binding domain, RBD"/>
    <property type="match status" value="1"/>
</dbReference>
<dbReference type="Gene3D" id="3.10.590.10">
    <property type="entry name" value="ph1033 like domains"/>
    <property type="match status" value="1"/>
</dbReference>
<feature type="region of interest" description="Disordered" evidence="1">
    <location>
        <begin position="709"/>
        <end position="744"/>
    </location>
</feature>
<feature type="region of interest" description="Disordered" evidence="1">
    <location>
        <begin position="1200"/>
        <end position="1251"/>
    </location>
</feature>
<dbReference type="CDD" id="cd00590">
    <property type="entry name" value="RRM_SF"/>
    <property type="match status" value="1"/>
</dbReference>
<dbReference type="EMBL" id="JAIFTL010000019">
    <property type="protein sequence ID" value="KAG9326472.1"/>
    <property type="molecule type" value="Genomic_DNA"/>
</dbReference>
<evidence type="ECO:0000256" key="1">
    <source>
        <dbReference type="SAM" id="MobiDB-lite"/>
    </source>
</evidence>
<feature type="compositionally biased region" description="Low complexity" evidence="1">
    <location>
        <begin position="494"/>
        <end position="505"/>
    </location>
</feature>
<feature type="compositionally biased region" description="Basic and acidic residues" evidence="1">
    <location>
        <begin position="937"/>
        <end position="954"/>
    </location>
</feature>
<organism evidence="3 4">
    <name type="scientific">Mortierella alpina</name>
    <name type="common">Oleaginous fungus</name>
    <name type="synonym">Mortierella renispora</name>
    <dbReference type="NCBI Taxonomy" id="64518"/>
    <lineage>
        <taxon>Eukaryota</taxon>
        <taxon>Fungi</taxon>
        <taxon>Fungi incertae sedis</taxon>
        <taxon>Mucoromycota</taxon>
        <taxon>Mortierellomycotina</taxon>
        <taxon>Mortierellomycetes</taxon>
        <taxon>Mortierellales</taxon>
        <taxon>Mortierellaceae</taxon>
        <taxon>Mortierella</taxon>
    </lineage>
</organism>
<feature type="region of interest" description="Disordered" evidence="1">
    <location>
        <begin position="934"/>
        <end position="1149"/>
    </location>
</feature>
<dbReference type="CDD" id="cd21134">
    <property type="entry name" value="YTH"/>
    <property type="match status" value="1"/>
</dbReference>
<dbReference type="Gene3D" id="3.30.70.330">
    <property type="match status" value="1"/>
</dbReference>
<dbReference type="Proteomes" id="UP000717515">
    <property type="component" value="Unassembled WGS sequence"/>
</dbReference>
<dbReference type="InterPro" id="IPR057720">
    <property type="entry name" value="RRM_YTH1"/>
</dbReference>
<feature type="compositionally biased region" description="Low complexity" evidence="1">
    <location>
        <begin position="410"/>
        <end position="425"/>
    </location>
</feature>
<dbReference type="SMART" id="SM00360">
    <property type="entry name" value="RRM"/>
    <property type="match status" value="1"/>
</dbReference>
<feature type="compositionally biased region" description="Low complexity" evidence="1">
    <location>
        <begin position="374"/>
        <end position="388"/>
    </location>
</feature>
<feature type="compositionally biased region" description="Polar residues" evidence="1">
    <location>
        <begin position="1436"/>
        <end position="1445"/>
    </location>
</feature>
<dbReference type="Pfam" id="PF04146">
    <property type="entry name" value="YTH"/>
    <property type="match status" value="1"/>
</dbReference>
<dbReference type="GO" id="GO:0000381">
    <property type="term" value="P:regulation of alternative mRNA splicing, via spliceosome"/>
    <property type="evidence" value="ECO:0007669"/>
    <property type="project" value="TreeGrafter"/>
</dbReference>
<dbReference type="InterPro" id="IPR007275">
    <property type="entry name" value="YTH_domain"/>
</dbReference>
<feature type="compositionally biased region" description="Polar residues" evidence="1">
    <location>
        <begin position="1394"/>
        <end position="1408"/>
    </location>
</feature>
<feature type="compositionally biased region" description="Basic and acidic residues" evidence="1">
    <location>
        <begin position="729"/>
        <end position="740"/>
    </location>
</feature>
<dbReference type="GO" id="GO:1990247">
    <property type="term" value="F:N6-methyladenosine-containing RNA reader activity"/>
    <property type="evidence" value="ECO:0007669"/>
    <property type="project" value="TreeGrafter"/>
</dbReference>
<evidence type="ECO:0000313" key="4">
    <source>
        <dbReference type="Proteomes" id="UP000717515"/>
    </source>
</evidence>
<proteinExistence type="predicted"/>
<evidence type="ECO:0000259" key="2">
    <source>
        <dbReference type="PROSITE" id="PS50882"/>
    </source>
</evidence>
<sequence length="1445" mass="154766">MIPYYPAVYIGPNGEQFPVGYHPPPMALPYEQHPHPHPHPLPQQHQHQHQHQQPPQHHPHPPQQHTLLQHQQQQQHQQQHPQHQQRGPFPIHGPTSAPLPFVGTTTKPSATSTIETISTPDMHQLETSASIEGSDSGATSTSSSGARGALERRQVTAQEDEQEQEGEKESSSPSAILRENQVLEPSTAKASTPVSVSRDRRAAAGTGFQPTSHRPSQPAPQDKLSSGTPALATDAEANGSRRARDPSVGSTAAAPSADGAGVGAGAGAMVHTPVAPAVSQGAPTTTAITPASSSAPSSPANMTPGVMAPSKTRPLSADAATSPAEIAQGPVLEEYARETINDIPGQKGDPRVQGEQRALHQDDPMSSSPPQPKQQPQKSPSSSHHPQHYQPPSPYASSRQSISPTGGYHPQTFQQPFPQPSHRSTPPSPYYPSRQILGQTKAFTGQQGQGPGLHGLLPLPPGPAPNHQGFRMPPPFFNPNMPPSPGPRRPIVYAGQGQSASGSQQMPHPGVRPAQQYMGFKQPYPGQGFHQDYPQPGYFQTPEGWRPGPPPTLQKKPKELDKAMWVGNVLNDTTVAELQAIFEAEPTEAEGDVEHDIPESIFILSKSHCAFVNYSSHEAVDRAVRRFHDREFKNTRLVCRPRKDPASDYVNKVPSSNRFQHQAMHYGQPPYMSESMGYYNHDHPLLAQRMDPRYELSDTQTRIERMRLEASPAPGSSSSGGDGSTSLEPFKHKDKGDSKKSRSTSSLGYAESRYFILKGLNDEDLKLSVQYGLWATQDHLVPLLNEAFSNSKNVFLVFSANKSGEFFGCARMLDLISVENEIAITTGKEDEIWQPAGELSLSPEMKAAMLVEIEQAAKEGRKITNEEAEVIARASTTTKSWGVRFPIQWLHVHRVPFTKTAHLLNPLYENREVKVSKDGTEVEPAVGEQLIKLFIKSGRDQPDRSSMDDSESRSTSEAGGSRRSSVTGDSSATTSQQTQQRSTPTRRSSIISTRSTESGSGERRPSIDPSRAHGPGYKSALSPHFPSHRSQFSGDGGYAPPLPSASNYRSSSRHHYNGPRGNHVPVTPQGMYPPDHQQAFSDPQRHGWNSKTGYRGGGGYGSGSPGGASMQGGYYPPDHRKGGGGGKFTSNSFSGQSSAGGGVSGQGYDQFAFHSNTASRRQPGASPQQQYQGNYRPHAAFTHTDAPLVGNASYKHGASATAMATAPTGPQDHGYAQGPRGGPPSGRHGVSNATGGQTLPPHPGYAGQGPPVGYHAPYPPPGYPVMQPYMGYPYMPGPTPYMPGAMPWHPGQGPPIAANMMPGPGMVPGHATSLPPMPGTNTDGAGMDGMVPLIGYDGVAYGYIPAEEAYSQQMYGYGFMPHDHDPHTSEQTEPTASSNESDEAGQGHGDPDSESSGRQSGHASSPSVRDTAEGDPTAAEGLSSASESPSAPTATVTQSPGPTKD</sequence>
<dbReference type="Pfam" id="PF25701">
    <property type="entry name" value="RRM_YTH1"/>
    <property type="match status" value="1"/>
</dbReference>
<feature type="region of interest" description="Disordered" evidence="1">
    <location>
        <begin position="129"/>
        <end position="531"/>
    </location>
</feature>
<feature type="compositionally biased region" description="Low complexity" evidence="1">
    <location>
        <begin position="970"/>
        <end position="999"/>
    </location>
</feature>
<dbReference type="PANTHER" id="PTHR12357:SF3">
    <property type="entry name" value="YTH DOMAIN-CONTAINING PROTEIN 1"/>
    <property type="match status" value="1"/>
</dbReference>
<feature type="compositionally biased region" description="Low complexity" evidence="1">
    <location>
        <begin position="63"/>
        <end position="85"/>
    </location>
</feature>
<feature type="compositionally biased region" description="Low complexity" evidence="1">
    <location>
        <begin position="249"/>
        <end position="259"/>
    </location>
</feature>
<feature type="compositionally biased region" description="Low complexity" evidence="1">
    <location>
        <begin position="282"/>
        <end position="304"/>
    </location>
</feature>
<dbReference type="PANTHER" id="PTHR12357">
    <property type="entry name" value="YTH YT521-B HOMOLOGY DOMAIN-CONTAINING"/>
    <property type="match status" value="1"/>
</dbReference>
<dbReference type="InterPro" id="IPR045168">
    <property type="entry name" value="YTH_prot"/>
</dbReference>
<feature type="compositionally biased region" description="Basic and acidic residues" evidence="1">
    <location>
        <begin position="348"/>
        <end position="363"/>
    </location>
</feature>
<feature type="compositionally biased region" description="Low complexity" evidence="1">
    <location>
        <begin position="133"/>
        <end position="148"/>
    </location>
</feature>
<feature type="compositionally biased region" description="Gly residues" evidence="1">
    <location>
        <begin position="1094"/>
        <end position="1110"/>
    </location>
</feature>
<dbReference type="GO" id="GO:0005654">
    <property type="term" value="C:nucleoplasm"/>
    <property type="evidence" value="ECO:0007669"/>
    <property type="project" value="TreeGrafter"/>
</dbReference>
<feature type="region of interest" description="Disordered" evidence="1">
    <location>
        <begin position="22"/>
        <end position="110"/>
    </location>
</feature>